<dbReference type="EMBL" id="VDCS01000010">
    <property type="protein sequence ID" value="TNJ43530.1"/>
    <property type="molecule type" value="Genomic_DNA"/>
</dbReference>
<reference evidence="2 3" key="1">
    <citation type="submission" date="2019-05" db="EMBL/GenBank/DDBJ databases">
        <title>Tamlana fucoidanivorans sp. nov., isolated from the surface of algae collected from Fujian province in China.</title>
        <authorList>
            <person name="Li J."/>
        </authorList>
    </citation>
    <scope>NUCLEOTIDE SEQUENCE [LARGE SCALE GENOMIC DNA]</scope>
    <source>
        <strain evidence="2 3">CW2-9</strain>
    </source>
</reference>
<organism evidence="2 3">
    <name type="scientific">Allotamlana fucoidanivorans</name>
    <dbReference type="NCBI Taxonomy" id="2583814"/>
    <lineage>
        <taxon>Bacteria</taxon>
        <taxon>Pseudomonadati</taxon>
        <taxon>Bacteroidota</taxon>
        <taxon>Flavobacteriia</taxon>
        <taxon>Flavobacteriales</taxon>
        <taxon>Flavobacteriaceae</taxon>
        <taxon>Allotamlana</taxon>
    </lineage>
</organism>
<name>A0A5C4SIH1_9FLAO</name>
<feature type="domain" description="Lipid/polyisoprenoid-binding YceI-like" evidence="1">
    <location>
        <begin position="40"/>
        <end position="200"/>
    </location>
</feature>
<comment type="caution">
    <text evidence="2">The sequence shown here is derived from an EMBL/GenBank/DDBJ whole genome shotgun (WGS) entry which is preliminary data.</text>
</comment>
<evidence type="ECO:0000313" key="3">
    <source>
        <dbReference type="Proteomes" id="UP000308713"/>
    </source>
</evidence>
<protein>
    <submittedName>
        <fullName evidence="2">YceI family protein</fullName>
    </submittedName>
</protein>
<sequence>MKNLSILFIAIAIGLTSCKNDKKEVKKEAEETTITAEKFVVKPEATSVTWTAYKTTDKKGVGGEFTVLKFDNKEGASVEEALNNLSFSIPVSSLFTKDEGRDAKIKEFFFGAMLNTDLITGIIKYEGNTAVASLTMNGVTHDLPLNVSITDERRVSLTGTMNLKDWDALRALASLNKVCFDLHKGEDGISKTWEDVAIEVNTFLRKN</sequence>
<dbReference type="AlphaFoldDB" id="A0A5C4SIH1"/>
<dbReference type="RefSeq" id="WP_139697879.1">
    <property type="nucleotide sequence ID" value="NZ_CP074074.1"/>
</dbReference>
<dbReference type="Proteomes" id="UP000308713">
    <property type="component" value="Unassembled WGS sequence"/>
</dbReference>
<proteinExistence type="predicted"/>
<evidence type="ECO:0000313" key="2">
    <source>
        <dbReference type="EMBL" id="TNJ43530.1"/>
    </source>
</evidence>
<keyword evidence="3" id="KW-1185">Reference proteome</keyword>
<evidence type="ECO:0000259" key="1">
    <source>
        <dbReference type="Pfam" id="PF04264"/>
    </source>
</evidence>
<dbReference type="InterPro" id="IPR036761">
    <property type="entry name" value="TTHA0802/YceI-like_sf"/>
</dbReference>
<dbReference type="OrthoDB" id="5292899at2"/>
<dbReference type="PROSITE" id="PS51257">
    <property type="entry name" value="PROKAR_LIPOPROTEIN"/>
    <property type="match status" value="1"/>
</dbReference>
<dbReference type="Pfam" id="PF04264">
    <property type="entry name" value="YceI"/>
    <property type="match status" value="1"/>
</dbReference>
<gene>
    <name evidence="2" type="ORF">FGF67_11465</name>
</gene>
<accession>A0A5C4SIH1</accession>
<dbReference type="Gene3D" id="2.40.128.110">
    <property type="entry name" value="Lipid/polyisoprenoid-binding, YceI-like"/>
    <property type="match status" value="1"/>
</dbReference>
<dbReference type="InterPro" id="IPR007372">
    <property type="entry name" value="Lipid/polyisoprenoid-bd_YceI"/>
</dbReference>
<dbReference type="SUPFAM" id="SSF101874">
    <property type="entry name" value="YceI-like"/>
    <property type="match status" value="1"/>
</dbReference>